<evidence type="ECO:0000256" key="5">
    <source>
        <dbReference type="ARBA" id="ARBA00023136"/>
    </source>
</evidence>
<evidence type="ECO:0000256" key="1">
    <source>
        <dbReference type="ARBA" id="ARBA00004370"/>
    </source>
</evidence>
<dbReference type="PANTHER" id="PTHR23130">
    <property type="entry name" value="CYTOCHROME B561 AND DOMON DOMAIN-CONTAINING PROTEIN"/>
    <property type="match status" value="1"/>
</dbReference>
<dbReference type="STRING" id="3988.B9T492"/>
<reference evidence="10" key="1">
    <citation type="journal article" date="2010" name="Nat. Biotechnol.">
        <title>Draft genome sequence of the oilseed species Ricinus communis.</title>
        <authorList>
            <person name="Chan A.P."/>
            <person name="Crabtree J."/>
            <person name="Zhao Q."/>
            <person name="Lorenzi H."/>
            <person name="Orvis J."/>
            <person name="Puiu D."/>
            <person name="Melake-Berhan A."/>
            <person name="Jones K.M."/>
            <person name="Redman J."/>
            <person name="Chen G."/>
            <person name="Cahoon E.B."/>
            <person name="Gedil M."/>
            <person name="Stanke M."/>
            <person name="Haas B.J."/>
            <person name="Wortman J.R."/>
            <person name="Fraser-Liggett C.M."/>
            <person name="Ravel J."/>
            <person name="Rabinowicz P.D."/>
        </authorList>
    </citation>
    <scope>NUCLEOTIDE SEQUENCE [LARGE SCALE GENOMIC DNA]</scope>
    <source>
        <strain evidence="10">cv. Hale</strain>
    </source>
</reference>
<evidence type="ECO:0000313" key="10">
    <source>
        <dbReference type="Proteomes" id="UP000008311"/>
    </source>
</evidence>
<feature type="region of interest" description="Disordered" evidence="6">
    <location>
        <begin position="185"/>
        <end position="208"/>
    </location>
</feature>
<evidence type="ECO:0000256" key="6">
    <source>
        <dbReference type="SAM" id="MobiDB-lite"/>
    </source>
</evidence>
<dbReference type="InParanoid" id="B9T492"/>
<feature type="compositionally biased region" description="Low complexity" evidence="6">
    <location>
        <begin position="193"/>
        <end position="208"/>
    </location>
</feature>
<name>B9T492_RICCO</name>
<evidence type="ECO:0000259" key="8">
    <source>
        <dbReference type="PROSITE" id="PS50836"/>
    </source>
</evidence>
<keyword evidence="4" id="KW-0249">Electron transport</keyword>
<dbReference type="GO" id="GO:0016020">
    <property type="term" value="C:membrane"/>
    <property type="evidence" value="ECO:0007669"/>
    <property type="project" value="UniProtKB-SubCell"/>
</dbReference>
<feature type="domain" description="DOMON" evidence="8">
    <location>
        <begin position="47"/>
        <end position="160"/>
    </location>
</feature>
<keyword evidence="3 7" id="KW-0732">Signal</keyword>
<feature type="chain" id="PRO_5002891939" evidence="7">
    <location>
        <begin position="25"/>
        <end position="237"/>
    </location>
</feature>
<dbReference type="EMBL" id="EQ974458">
    <property type="protein sequence ID" value="EEF29331.1"/>
    <property type="molecule type" value="Genomic_DNA"/>
</dbReference>
<dbReference type="Pfam" id="PF04526">
    <property type="entry name" value="DUF568"/>
    <property type="match status" value="1"/>
</dbReference>
<evidence type="ECO:0000256" key="7">
    <source>
        <dbReference type="SAM" id="SignalP"/>
    </source>
</evidence>
<keyword evidence="10" id="KW-1185">Reference proteome</keyword>
<dbReference type="InterPro" id="IPR005018">
    <property type="entry name" value="DOMON_domain"/>
</dbReference>
<dbReference type="eggNOG" id="KOG4293">
    <property type="taxonomic scope" value="Eukaryota"/>
</dbReference>
<keyword evidence="2" id="KW-0813">Transport</keyword>
<keyword evidence="5" id="KW-0472">Membrane</keyword>
<dbReference type="KEGG" id="rcu:8266763"/>
<organism evidence="9 10">
    <name type="scientific">Ricinus communis</name>
    <name type="common">Castor bean</name>
    <dbReference type="NCBI Taxonomy" id="3988"/>
    <lineage>
        <taxon>Eukaryota</taxon>
        <taxon>Viridiplantae</taxon>
        <taxon>Streptophyta</taxon>
        <taxon>Embryophyta</taxon>
        <taxon>Tracheophyta</taxon>
        <taxon>Spermatophyta</taxon>
        <taxon>Magnoliopsida</taxon>
        <taxon>eudicotyledons</taxon>
        <taxon>Gunneridae</taxon>
        <taxon>Pentapetalae</taxon>
        <taxon>rosids</taxon>
        <taxon>fabids</taxon>
        <taxon>Malpighiales</taxon>
        <taxon>Euphorbiaceae</taxon>
        <taxon>Acalyphoideae</taxon>
        <taxon>Acalypheae</taxon>
        <taxon>Ricinus</taxon>
    </lineage>
</organism>
<feature type="signal peptide" evidence="7">
    <location>
        <begin position="1"/>
        <end position="24"/>
    </location>
</feature>
<dbReference type="AlphaFoldDB" id="B9T492"/>
<evidence type="ECO:0000256" key="2">
    <source>
        <dbReference type="ARBA" id="ARBA00022448"/>
    </source>
</evidence>
<evidence type="ECO:0000256" key="3">
    <source>
        <dbReference type="ARBA" id="ARBA00022729"/>
    </source>
</evidence>
<dbReference type="InterPro" id="IPR045265">
    <property type="entry name" value="AIR12_DOMON"/>
</dbReference>
<dbReference type="PROSITE" id="PS50836">
    <property type="entry name" value="DOMON"/>
    <property type="match status" value="1"/>
</dbReference>
<dbReference type="OrthoDB" id="1720670at2759"/>
<accession>B9T492</accession>
<dbReference type="CDD" id="cd09629">
    <property type="entry name" value="DOMON_CIL1_like"/>
    <property type="match status" value="1"/>
</dbReference>
<evidence type="ECO:0000256" key="4">
    <source>
        <dbReference type="ARBA" id="ARBA00022982"/>
    </source>
</evidence>
<proteinExistence type="predicted"/>
<dbReference type="PANTHER" id="PTHR23130:SF204">
    <property type="entry name" value="DOMON DOMAIN-CONTAINING PROTEIN"/>
    <property type="match status" value="1"/>
</dbReference>
<comment type="subcellular location">
    <subcellularLocation>
        <location evidence="1">Membrane</location>
    </subcellularLocation>
</comment>
<evidence type="ECO:0000313" key="9">
    <source>
        <dbReference type="EMBL" id="EEF29331.1"/>
    </source>
</evidence>
<protein>
    <submittedName>
        <fullName evidence="9">Auxin-induced in root cultures protein 12, putative</fullName>
    </submittedName>
</protein>
<gene>
    <name evidence="9" type="ORF">RCOM_0318470</name>
</gene>
<sequence length="237" mass="24971">MASADQLIVTVLLLAALLITPSYSLTCTSQKFTSDKTFTDCIDLPVLDAYLHYTYNSTNASLSIAYIAAPAKPDGWVAWAINPKSSGMVGAQTLLAYKSKVDSVAVKTYDITAYGPLKESKLSFDVWDLRGESNGDNLVIFATVKVPEKAKEVNQVWQVGPAVTDGNPSRHEMNEANTNSKGVLKLVGGGGESSPAPGGSTPETPAAPHNAAISTVRKLSMASCLGVIVLIGSFIGF</sequence>
<dbReference type="Proteomes" id="UP000008311">
    <property type="component" value="Unassembled WGS sequence"/>
</dbReference>